<dbReference type="AlphaFoldDB" id="A0A1B6ITQ2"/>
<organism evidence="2">
    <name type="scientific">Homalodisca liturata</name>
    <dbReference type="NCBI Taxonomy" id="320908"/>
    <lineage>
        <taxon>Eukaryota</taxon>
        <taxon>Metazoa</taxon>
        <taxon>Ecdysozoa</taxon>
        <taxon>Arthropoda</taxon>
        <taxon>Hexapoda</taxon>
        <taxon>Insecta</taxon>
        <taxon>Pterygota</taxon>
        <taxon>Neoptera</taxon>
        <taxon>Paraneoptera</taxon>
        <taxon>Hemiptera</taxon>
        <taxon>Auchenorrhyncha</taxon>
        <taxon>Membracoidea</taxon>
        <taxon>Cicadellidae</taxon>
        <taxon>Cicadellinae</taxon>
        <taxon>Proconiini</taxon>
        <taxon>Homalodisca</taxon>
    </lineage>
</organism>
<proteinExistence type="predicted"/>
<feature type="region of interest" description="Disordered" evidence="1">
    <location>
        <begin position="113"/>
        <end position="134"/>
    </location>
</feature>
<sequence>MKQTENGKTGVDEVENNIHCTPPKKKRAIKNLLKMEDKCKSPLKSLYSEPSQWPVRVSPQCSTTPETPKPTKDNLLEMKQELPKKRWLRAAKMEEIMDSCRSLNQTRPTVLVRADPRPMSPPWTPSTPTPELTPSYTSTPKMPAVMPQRCISLITPPDSSRKSQTIEQELSFTTLQRLDEELACPLPCEDDTNFSYPLNLSQNPSSSILFG</sequence>
<dbReference type="EMBL" id="GECU01017395">
    <property type="protein sequence ID" value="JAS90311.1"/>
    <property type="molecule type" value="Transcribed_RNA"/>
</dbReference>
<evidence type="ECO:0000256" key="1">
    <source>
        <dbReference type="SAM" id="MobiDB-lite"/>
    </source>
</evidence>
<feature type="region of interest" description="Disordered" evidence="1">
    <location>
        <begin position="44"/>
        <end position="72"/>
    </location>
</feature>
<name>A0A1B6ITQ2_9HEMI</name>
<accession>A0A1B6ITQ2</accession>
<reference evidence="2" key="1">
    <citation type="submission" date="2015-11" db="EMBL/GenBank/DDBJ databases">
        <title>De novo transcriptome assembly of four potential Pierce s Disease insect vectors from Arizona vineyards.</title>
        <authorList>
            <person name="Tassone E.E."/>
        </authorList>
    </citation>
    <scope>NUCLEOTIDE SEQUENCE</scope>
</reference>
<gene>
    <name evidence="2" type="ORF">g.2569</name>
</gene>
<protein>
    <submittedName>
        <fullName evidence="2">Uncharacterized protein</fullName>
    </submittedName>
</protein>
<feature type="compositionally biased region" description="Pro residues" evidence="1">
    <location>
        <begin position="118"/>
        <end position="128"/>
    </location>
</feature>
<evidence type="ECO:0000313" key="2">
    <source>
        <dbReference type="EMBL" id="JAS90311.1"/>
    </source>
</evidence>